<organism evidence="3 4">
    <name type="scientific">Euplotes crassus</name>
    <dbReference type="NCBI Taxonomy" id="5936"/>
    <lineage>
        <taxon>Eukaryota</taxon>
        <taxon>Sar</taxon>
        <taxon>Alveolata</taxon>
        <taxon>Ciliophora</taxon>
        <taxon>Intramacronucleata</taxon>
        <taxon>Spirotrichea</taxon>
        <taxon>Hypotrichia</taxon>
        <taxon>Euplotida</taxon>
        <taxon>Euplotidae</taxon>
        <taxon>Moneuplotes</taxon>
    </lineage>
</organism>
<name>A0AAD1UK19_EUPCR</name>
<feature type="transmembrane region" description="Helical" evidence="2">
    <location>
        <begin position="233"/>
        <end position="253"/>
    </location>
</feature>
<dbReference type="AlphaFoldDB" id="A0AAD1UK19"/>
<feature type="compositionally biased region" description="Polar residues" evidence="1">
    <location>
        <begin position="313"/>
        <end position="325"/>
    </location>
</feature>
<feature type="transmembrane region" description="Helical" evidence="2">
    <location>
        <begin position="190"/>
        <end position="211"/>
    </location>
</feature>
<keyword evidence="2" id="KW-1133">Transmembrane helix</keyword>
<sequence>MVVTMSYMIYKNLRLGQKEFYRMSILFFISLAYLIRIAEFLYTMLALNKDTFNRSSSDEAHNKLLVLLYFSPLAMHCLGGILYLSRWIHYLFISHGALNTNPNDPLEQKRMRTIHLSHRIILFTIIVISLVMILIVTFLKAALTTGIIYYIACYILVAIGLQIISILFLKRLKKTMFFLYKQKKTTIICYSYLVSFCMIFRSFSCILDLALNSDDCYKDNECKEKPINYVNDIILLACYFMELIPSLMITVVLRKTNVELQYKKMIEDYQQKSSQALLDPEDMNERKYTDNSANNRSNNSSNISRVMSEDDSFTPNNSQTVLSKSSNLGKHSFMSMNREDFDASGLSRDKIFED</sequence>
<gene>
    <name evidence="3" type="ORF">ECRASSUSDP1_LOCUS11507</name>
</gene>
<keyword evidence="4" id="KW-1185">Reference proteome</keyword>
<reference evidence="3" key="1">
    <citation type="submission" date="2023-07" db="EMBL/GenBank/DDBJ databases">
        <authorList>
            <consortium name="AG Swart"/>
            <person name="Singh M."/>
            <person name="Singh A."/>
            <person name="Seah K."/>
            <person name="Emmerich C."/>
        </authorList>
    </citation>
    <scope>NUCLEOTIDE SEQUENCE</scope>
    <source>
        <strain evidence="3">DP1</strain>
    </source>
</reference>
<comment type="caution">
    <text evidence="3">The sequence shown here is derived from an EMBL/GenBank/DDBJ whole genome shotgun (WGS) entry which is preliminary data.</text>
</comment>
<evidence type="ECO:0008006" key="5">
    <source>
        <dbReference type="Google" id="ProtNLM"/>
    </source>
</evidence>
<evidence type="ECO:0000313" key="4">
    <source>
        <dbReference type="Proteomes" id="UP001295684"/>
    </source>
</evidence>
<evidence type="ECO:0000256" key="1">
    <source>
        <dbReference type="SAM" id="MobiDB-lite"/>
    </source>
</evidence>
<keyword evidence="2" id="KW-0472">Membrane</keyword>
<accession>A0AAD1UK19</accession>
<feature type="transmembrane region" description="Helical" evidence="2">
    <location>
        <begin position="64"/>
        <end position="84"/>
    </location>
</feature>
<dbReference type="Proteomes" id="UP001295684">
    <property type="component" value="Unassembled WGS sequence"/>
</dbReference>
<feature type="transmembrane region" description="Helical" evidence="2">
    <location>
        <begin position="147"/>
        <end position="169"/>
    </location>
</feature>
<keyword evidence="2" id="KW-0812">Transmembrane</keyword>
<feature type="compositionally biased region" description="Low complexity" evidence="1">
    <location>
        <begin position="291"/>
        <end position="304"/>
    </location>
</feature>
<feature type="transmembrane region" description="Helical" evidence="2">
    <location>
        <begin position="120"/>
        <end position="141"/>
    </location>
</feature>
<feature type="transmembrane region" description="Helical" evidence="2">
    <location>
        <begin position="20"/>
        <end position="44"/>
    </location>
</feature>
<evidence type="ECO:0000256" key="2">
    <source>
        <dbReference type="SAM" id="Phobius"/>
    </source>
</evidence>
<protein>
    <recommendedName>
        <fullName evidence="5">THH1/TOM1/TOM3 domain-containing protein</fullName>
    </recommendedName>
</protein>
<evidence type="ECO:0000313" key="3">
    <source>
        <dbReference type="EMBL" id="CAI2370199.1"/>
    </source>
</evidence>
<proteinExistence type="predicted"/>
<feature type="region of interest" description="Disordered" evidence="1">
    <location>
        <begin position="280"/>
        <end position="325"/>
    </location>
</feature>
<dbReference type="EMBL" id="CAMPGE010011363">
    <property type="protein sequence ID" value="CAI2370199.1"/>
    <property type="molecule type" value="Genomic_DNA"/>
</dbReference>